<evidence type="ECO:0000256" key="9">
    <source>
        <dbReference type="ARBA" id="ARBA00023204"/>
    </source>
</evidence>
<dbReference type="PANTHER" id="PTHR30591:SF1">
    <property type="entry name" value="RECBCD ENZYME SUBUNIT RECC"/>
    <property type="match status" value="1"/>
</dbReference>
<dbReference type="EMBL" id="BMIJ01000007">
    <property type="protein sequence ID" value="GGC04108.1"/>
    <property type="molecule type" value="Genomic_DNA"/>
</dbReference>
<evidence type="ECO:0000313" key="13">
    <source>
        <dbReference type="Proteomes" id="UP000629025"/>
    </source>
</evidence>
<keyword evidence="1 10" id="KW-0540">Nuclease</keyword>
<comment type="subunit">
    <text evidence="10">Heterotrimer of RecB, RecC and RecD. All subunits contribute to DNA-binding.</text>
</comment>
<dbReference type="Proteomes" id="UP000629025">
    <property type="component" value="Unassembled WGS sequence"/>
</dbReference>
<accession>A0ABQ1KLJ8</accession>
<dbReference type="InterPro" id="IPR011335">
    <property type="entry name" value="Restrct_endonuc-II-like"/>
</dbReference>
<dbReference type="InterPro" id="IPR027417">
    <property type="entry name" value="P-loop_NTPase"/>
</dbReference>
<evidence type="ECO:0000313" key="12">
    <source>
        <dbReference type="EMBL" id="GGC04108.1"/>
    </source>
</evidence>
<evidence type="ECO:0000256" key="6">
    <source>
        <dbReference type="ARBA" id="ARBA00022839"/>
    </source>
</evidence>
<dbReference type="Gene3D" id="3.40.50.300">
    <property type="entry name" value="P-loop containing nucleotide triphosphate hydrolases"/>
    <property type="match status" value="2"/>
</dbReference>
<keyword evidence="2 10" id="KW-0547">Nucleotide-binding</keyword>
<dbReference type="PANTHER" id="PTHR30591">
    <property type="entry name" value="RECBCD ENZYME SUBUNIT RECC"/>
    <property type="match status" value="1"/>
</dbReference>
<reference evidence="13" key="1">
    <citation type="journal article" date="2019" name="Int. J. Syst. Evol. Microbiol.">
        <title>The Global Catalogue of Microorganisms (GCM) 10K type strain sequencing project: providing services to taxonomists for standard genome sequencing and annotation.</title>
        <authorList>
            <consortium name="The Broad Institute Genomics Platform"/>
            <consortium name="The Broad Institute Genome Sequencing Center for Infectious Disease"/>
            <person name="Wu L."/>
            <person name="Ma J."/>
        </authorList>
    </citation>
    <scope>NUCLEOTIDE SEQUENCE [LARGE SCALE GENOMIC DNA]</scope>
    <source>
        <strain evidence="13">CGMCC 1.15341</strain>
    </source>
</reference>
<evidence type="ECO:0000256" key="1">
    <source>
        <dbReference type="ARBA" id="ARBA00022722"/>
    </source>
</evidence>
<name>A0ABQ1KLJ8_9GAMM</name>
<comment type="caution">
    <text evidence="12">The sequence shown here is derived from an EMBL/GenBank/DDBJ whole genome shotgun (WGS) entry which is preliminary data.</text>
</comment>
<sequence length="1143" mass="129286">MSEQHTGLAIIHANRLETLRDLLVHWMREHPLAPLEEEQVLVQSNGIAQWLRLALAAPTDQGGCGIAAGMRLELPSAFLWRAYRAVLGADQVPRHSPYDKPLLRWRLMRLLPGLLQRPEFASLAQYLSADPGERKAFQLAEHLADLLDQYQVYRADWLEDWAAGLDQLRAADGEPKPLSADQCWQAILWRAIRDDLTEQQDSSRADLHQRFIAACERLRQRPSGLPPRVMVFGISALPQQMIEALSALSGQMQVMIAVLNPCRYYWADIVEGRELLRAQRRRQQRRQGMPEQIGDAQLHLHAPPLLAAWGKQGRDYIRLLDQFDDSERYRHWFQDSRIDLFDEPTQSLESLPLLQQLQQDILELNPLPETKRQLPADDHSLAFHIAHSAQREVEILQDQLLHRLQQDPTLEPRDMIVMVPDIAIYQPHIEAVFGRLGSDDPRYIPFSLADQTARGQAPLLVALEQLLRLPESRLGVSELLDLLEVPAVLERYQLGAEDIPTLQRWIEGAGIRWGLDGEHRAGLELPTGLEQNAWLFGLRRMLLGYAVGDGEAYADIEPYDEVAGLEAALAGTLALLLDDLRALLQRIRDAQPAVAWRETLTWLLDTFLAPASDADLVLLERLNDELQQWTQGCIDAGLEAPLPLTVAREAWLGNVDQSGLSARFLAGRLTFSTLMPMRAIPFRQVFLLGMNDGDYPRQKPAQDFDLMAREYRPGDRSRREDDRYLFLEALLSAREALYISWVGRSIRDNQPQPPSVLVAQLRDLIEQGWETEARSSPLPNLTLEHPLQPFSTRYFDPAAGADPRLFTYAEEWRQVHTQLPAERGNSLSPARPEGALTLNRLARFLRAPVSSFFAERLNVHLDLPQARQQEHEPFGFDRLEQFQLGQELIDTALKAPSQQQGITDNLQRWQRAGRLPLAEYGQLALEPVLSGVYSTLRHLQPLADYQPLQGALEIALALPVDSESLPLEDWLAGVWVYEDAYRLIRTSPQAVADKKGPRWHRLLRLWVEHLAGCAQGYALTSSLVGPDTSVQLEPLSKQRATEILSDMATYWLQGFQAPPPLACRTGLTLLTEDPERARGKAHETFVGNMNFTGEVQSDPALARAWPEFDSLYDAGLQGWAEALYRPLLDHAHLLRGESLEVGS</sequence>
<dbReference type="PIRSF" id="PIRSF000980">
    <property type="entry name" value="RecC"/>
    <property type="match status" value="1"/>
</dbReference>
<comment type="function">
    <text evidence="10">A helicase/nuclease that prepares dsDNA breaks (DSB) for recombinational DNA repair. Binds to DSBs and unwinds DNA via a highly rapid and processive ATP-dependent bidirectional helicase activity. Unwinds dsDNA until it encounters a Chi (crossover hotspot instigator) sequence from the 3' direction. Cuts ssDNA a few nucleotides 3' to the Chi site. The properties and activities of the enzyme are changed at Chi. The Chi-altered holoenzyme produces a long 3'-ssDNA overhang and facilitates RecA-binding to the ssDNA for homologous DNA recombination and repair. Holoenzyme degrades any linearized DNA that is unable to undergo homologous recombination. In the holoenzyme this subunit recognizes the wild-type Chi sequence, and when added to isolated RecB increases its ATP-dependent helicase processivity.</text>
</comment>
<evidence type="ECO:0000256" key="5">
    <source>
        <dbReference type="ARBA" id="ARBA00022806"/>
    </source>
</evidence>
<evidence type="ECO:0000256" key="3">
    <source>
        <dbReference type="ARBA" id="ARBA00022763"/>
    </source>
</evidence>
<dbReference type="Gene3D" id="1.10.10.990">
    <property type="match status" value="1"/>
</dbReference>
<dbReference type="Pfam" id="PF17946">
    <property type="entry name" value="RecC_C"/>
    <property type="match status" value="1"/>
</dbReference>
<keyword evidence="4 10" id="KW-0378">Hydrolase</keyword>
<keyword evidence="3 10" id="KW-0227">DNA damage</keyword>
<feature type="domain" description="RecC C-terminal" evidence="11">
    <location>
        <begin position="835"/>
        <end position="1071"/>
    </location>
</feature>
<evidence type="ECO:0000259" key="11">
    <source>
        <dbReference type="Pfam" id="PF17946"/>
    </source>
</evidence>
<keyword evidence="8 10" id="KW-0238">DNA-binding</keyword>
<protein>
    <recommendedName>
        <fullName evidence="10">RecBCD enzyme subunit RecC</fullName>
    </recommendedName>
    <alternativeName>
        <fullName evidence="10">Exonuclease V subunit RecC</fullName>
        <shortName evidence="10">ExoV subunit RecC</shortName>
    </alternativeName>
    <alternativeName>
        <fullName evidence="10">Helicase/nuclease RecBCD subunit RecC</fullName>
    </alternativeName>
</protein>
<keyword evidence="5 10" id="KW-0347">Helicase</keyword>
<dbReference type="Gene3D" id="1.10.10.160">
    <property type="match status" value="1"/>
</dbReference>
<dbReference type="InterPro" id="IPR006697">
    <property type="entry name" value="RecC"/>
</dbReference>
<dbReference type="NCBIfam" id="TIGR01450">
    <property type="entry name" value="recC"/>
    <property type="match status" value="1"/>
</dbReference>
<dbReference type="RefSeq" id="WP_188750320.1">
    <property type="nucleotide sequence ID" value="NZ_BMIJ01000007.1"/>
</dbReference>
<comment type="miscellaneous">
    <text evidence="10">In the RecBCD complex, RecB has a slow 3'-5' helicase, an exonuclease activity and loads RecA onto ssDNA, RecD has a fast 5'-3' helicase activity, while RecC stimulates the ATPase and processivity of the RecB helicase and contributes to recognition of the Chi site.</text>
</comment>
<keyword evidence="13" id="KW-1185">Reference proteome</keyword>
<dbReference type="HAMAP" id="MF_01486">
    <property type="entry name" value="RecC"/>
    <property type="match status" value="1"/>
</dbReference>
<dbReference type="InterPro" id="IPR013986">
    <property type="entry name" value="DExx_box_DNA_helicase_dom_sf"/>
</dbReference>
<gene>
    <name evidence="10 12" type="primary">recC</name>
    <name evidence="12" type="ORF">GCM10011352_32940</name>
</gene>
<organism evidence="12 13">
    <name type="scientific">Marinobacterium zhoushanense</name>
    <dbReference type="NCBI Taxonomy" id="1679163"/>
    <lineage>
        <taxon>Bacteria</taxon>
        <taxon>Pseudomonadati</taxon>
        <taxon>Pseudomonadota</taxon>
        <taxon>Gammaproteobacteria</taxon>
        <taxon>Oceanospirillales</taxon>
        <taxon>Oceanospirillaceae</taxon>
        <taxon>Marinobacterium</taxon>
    </lineage>
</organism>
<evidence type="ECO:0000256" key="2">
    <source>
        <dbReference type="ARBA" id="ARBA00022741"/>
    </source>
</evidence>
<keyword evidence="6 10" id="KW-0269">Exonuclease</keyword>
<comment type="similarity">
    <text evidence="10">Belongs to the RecC family.</text>
</comment>
<dbReference type="InterPro" id="IPR041500">
    <property type="entry name" value="RecC_C"/>
</dbReference>
<proteinExistence type="inferred from homology"/>
<evidence type="ECO:0000256" key="10">
    <source>
        <dbReference type="HAMAP-Rule" id="MF_01486"/>
    </source>
</evidence>
<evidence type="ECO:0000256" key="8">
    <source>
        <dbReference type="ARBA" id="ARBA00023125"/>
    </source>
</evidence>
<evidence type="ECO:0000256" key="7">
    <source>
        <dbReference type="ARBA" id="ARBA00022840"/>
    </source>
</evidence>
<dbReference type="Gene3D" id="3.40.50.10930">
    <property type="match status" value="1"/>
</dbReference>
<keyword evidence="9 10" id="KW-0234">DNA repair</keyword>
<evidence type="ECO:0000256" key="4">
    <source>
        <dbReference type="ARBA" id="ARBA00022801"/>
    </source>
</evidence>
<dbReference type="SUPFAM" id="SSF52980">
    <property type="entry name" value="Restriction endonuclease-like"/>
    <property type="match status" value="1"/>
</dbReference>
<dbReference type="Pfam" id="PF04257">
    <property type="entry name" value="Exonuc_V_gamma"/>
    <property type="match status" value="1"/>
</dbReference>
<dbReference type="SUPFAM" id="SSF52540">
    <property type="entry name" value="P-loop containing nucleoside triphosphate hydrolases"/>
    <property type="match status" value="2"/>
</dbReference>
<keyword evidence="7 10" id="KW-0067">ATP-binding</keyword>